<dbReference type="EMBL" id="JABFCY010000002">
    <property type="protein sequence ID" value="NNU59447.1"/>
    <property type="molecule type" value="Genomic_DNA"/>
</dbReference>
<evidence type="ECO:0000313" key="2">
    <source>
        <dbReference type="EMBL" id="SPL63525.1"/>
    </source>
</evidence>
<dbReference type="AlphaFoldDB" id="A0A2P9HHE1"/>
<dbReference type="Proteomes" id="UP000574931">
    <property type="component" value="Unassembled WGS sequence"/>
</dbReference>
<reference evidence="3" key="1">
    <citation type="submission" date="2017-12" db="EMBL/GenBank/DDBJ databases">
        <authorList>
            <person name="Diaz M."/>
        </authorList>
    </citation>
    <scope>NUCLEOTIDE SEQUENCE [LARGE SCALE GENOMIC DNA]</scope>
    <source>
        <strain evidence="3">FI11154</strain>
    </source>
</reference>
<evidence type="ECO:0000313" key="1">
    <source>
        <dbReference type="EMBL" id="NNU59447.1"/>
    </source>
</evidence>
<keyword evidence="4" id="KW-1185">Reference proteome</keyword>
<accession>A0A2P9HHE1</accession>
<name>A0A2P9HHE1_9HYPH</name>
<proteinExistence type="predicted"/>
<dbReference type="PROSITE" id="PS51257">
    <property type="entry name" value="PROKAR_LIPOPROTEIN"/>
    <property type="match status" value="1"/>
</dbReference>
<dbReference type="EMBL" id="OOFM01000004">
    <property type="protein sequence ID" value="SPL63525.1"/>
    <property type="molecule type" value="Genomic_DNA"/>
</dbReference>
<protein>
    <submittedName>
        <fullName evidence="2">Uncharacterized protein</fullName>
    </submittedName>
</protein>
<reference evidence="2" key="2">
    <citation type="submission" date="2017-12" db="EMBL/GenBank/DDBJ databases">
        <authorList>
            <person name="Hurst M.R.H."/>
        </authorList>
    </citation>
    <scope>NUCLEOTIDE SEQUENCE [LARGE SCALE GENOMIC DNA]</scope>
    <source>
        <strain evidence="2">FI11154</strain>
    </source>
</reference>
<evidence type="ECO:0000313" key="3">
    <source>
        <dbReference type="Proteomes" id="UP000246073"/>
    </source>
</evidence>
<organism evidence="2 3">
    <name type="scientific">Ochrobactrum soli</name>
    <dbReference type="NCBI Taxonomy" id="2448455"/>
    <lineage>
        <taxon>Bacteria</taxon>
        <taxon>Pseudomonadati</taxon>
        <taxon>Pseudomonadota</taxon>
        <taxon>Alphaproteobacteria</taxon>
        <taxon>Hyphomicrobiales</taxon>
        <taxon>Brucellaceae</taxon>
        <taxon>Brucella/Ochrobactrum group</taxon>
        <taxon>Ochrobactrum</taxon>
    </lineage>
</organism>
<reference evidence="1 4" key="3">
    <citation type="submission" date="2020-05" db="EMBL/GenBank/DDBJ databases">
        <title>Draft Genome Sequence of Ochrobactrum soli Isolated from Stable Fly Gut.</title>
        <authorList>
            <person name="Pileggi M.T."/>
            <person name="Vazhakkala L.J."/>
            <person name="Wong C.N."/>
        </authorList>
    </citation>
    <scope>NUCLEOTIDE SEQUENCE [LARGE SCALE GENOMIC DNA]</scope>
    <source>
        <strain evidence="1 4">MTP-C0764</strain>
    </source>
</reference>
<dbReference type="Proteomes" id="UP000246073">
    <property type="component" value="Unassembled WGS sequence"/>
</dbReference>
<dbReference type="RefSeq" id="WP_109367992.1">
    <property type="nucleotide sequence ID" value="NZ_JABFCY010000002.1"/>
</dbReference>
<evidence type="ECO:0000313" key="4">
    <source>
        <dbReference type="Proteomes" id="UP000574931"/>
    </source>
</evidence>
<gene>
    <name evidence="1" type="ORF">HKX02_04130</name>
    <name evidence="2" type="ORF">OHAE_3457</name>
</gene>
<sequence>MPFSRDYYFGRFKADELARLQQAYIQSCAAIGCCPITSPLKDELVREIIQIYECGVSQPEKIAELMKQIESVKHRADQAQTLDQFAVIHSKTA</sequence>